<dbReference type="Pfam" id="PF12831">
    <property type="entry name" value="FAD_oxidored"/>
    <property type="match status" value="1"/>
</dbReference>
<dbReference type="InterPro" id="IPR036188">
    <property type="entry name" value="FAD/NAD-bd_sf"/>
</dbReference>
<dbReference type="Proteomes" id="UP001519343">
    <property type="component" value="Unassembled WGS sequence"/>
</dbReference>
<evidence type="ECO:0000256" key="5">
    <source>
        <dbReference type="ARBA" id="ARBA00023014"/>
    </source>
</evidence>
<dbReference type="Gene3D" id="3.50.50.60">
    <property type="entry name" value="FAD/NAD(P)-binding domain"/>
    <property type="match status" value="1"/>
</dbReference>
<keyword evidence="3" id="KW-0560">Oxidoreductase</keyword>
<keyword evidence="5" id="KW-0411">Iron-sulfur</keyword>
<name>A0ABS4GTA2_9BACL</name>
<gene>
    <name evidence="6" type="ORF">J2Z37_003275</name>
</gene>
<protein>
    <recommendedName>
        <fullName evidence="8">FAD-dependent oxidoreductase</fullName>
    </recommendedName>
</protein>
<dbReference type="InterPro" id="IPR039650">
    <property type="entry name" value="HdrA-like"/>
</dbReference>
<dbReference type="SUPFAM" id="SSF51905">
    <property type="entry name" value="FAD/NAD(P)-binding domain"/>
    <property type="match status" value="1"/>
</dbReference>
<evidence type="ECO:0000256" key="2">
    <source>
        <dbReference type="ARBA" id="ARBA00022723"/>
    </source>
</evidence>
<comment type="caution">
    <text evidence="6">The sequence shown here is derived from an EMBL/GenBank/DDBJ whole genome shotgun (WGS) entry which is preliminary data.</text>
</comment>
<sequence length="435" mass="47380">MLEWTTDVAVLGGGPAGIAAAISAKQEGADVILIEKYGFLGGMATAGMLGSICGFYGKNDKGKFSVVGGIGSKLLDRLSSLNGLGQDIHILGKTYVIPYDIQAFKFVCDDWVEETGIQLILHAWAVDVDSQNGEVREVHVQTKEGLGILRAKVFIDATGDGDIAAAAGAEYTLDPHQLQLPSTLFTVANVNQEKAEKVDSAQWASLVQLAKSKGYRLPRVSGTVRNLPYKGLFRLNVTMISNALGVLNGVNHQDLTFAEIEGRKQVREYFKFMKEYVPGFEDSFIAEVAPQVGIRETRKILGEYVLTEEDIFRNIQPHDVIALNAWPLEQHTGEPVTKWEFIPGSGHHGIPFRCLQPVNINNVMVVGRCISATHQAQSSVRVMGPAMAMGEAGGVAAALMVKKHLNNSRDIELTDLQETLVHRGAILSLDKTDWQ</sequence>
<dbReference type="RefSeq" id="WP_209811276.1">
    <property type="nucleotide sequence ID" value="NZ_JAGGKT010000010.1"/>
</dbReference>
<keyword evidence="7" id="KW-1185">Reference proteome</keyword>
<evidence type="ECO:0008006" key="8">
    <source>
        <dbReference type="Google" id="ProtNLM"/>
    </source>
</evidence>
<evidence type="ECO:0000313" key="7">
    <source>
        <dbReference type="Proteomes" id="UP001519343"/>
    </source>
</evidence>
<evidence type="ECO:0000256" key="4">
    <source>
        <dbReference type="ARBA" id="ARBA00023004"/>
    </source>
</evidence>
<dbReference type="PRINTS" id="PR00419">
    <property type="entry name" value="ADXRDTASE"/>
</dbReference>
<dbReference type="PANTHER" id="PTHR43498">
    <property type="entry name" value="FERREDOXIN:COB-COM HETERODISULFIDE REDUCTASE SUBUNIT A"/>
    <property type="match status" value="1"/>
</dbReference>
<evidence type="ECO:0000313" key="6">
    <source>
        <dbReference type="EMBL" id="MBP1933262.1"/>
    </source>
</evidence>
<keyword evidence="4" id="KW-0408">Iron</keyword>
<evidence type="ECO:0000256" key="1">
    <source>
        <dbReference type="ARBA" id="ARBA00022485"/>
    </source>
</evidence>
<organism evidence="6 7">
    <name type="scientific">Ammoniphilus resinae</name>
    <dbReference type="NCBI Taxonomy" id="861532"/>
    <lineage>
        <taxon>Bacteria</taxon>
        <taxon>Bacillati</taxon>
        <taxon>Bacillota</taxon>
        <taxon>Bacilli</taxon>
        <taxon>Bacillales</taxon>
        <taxon>Paenibacillaceae</taxon>
        <taxon>Aneurinibacillus group</taxon>
        <taxon>Ammoniphilus</taxon>
    </lineage>
</organism>
<dbReference type="PANTHER" id="PTHR43498:SF1">
    <property type="entry name" value="COB--COM HETERODISULFIDE REDUCTASE IRON-SULFUR SUBUNIT A"/>
    <property type="match status" value="1"/>
</dbReference>
<dbReference type="EMBL" id="JAGGKT010000010">
    <property type="protein sequence ID" value="MBP1933262.1"/>
    <property type="molecule type" value="Genomic_DNA"/>
</dbReference>
<keyword evidence="2" id="KW-0479">Metal-binding</keyword>
<reference evidence="6 7" key="1">
    <citation type="submission" date="2021-03" db="EMBL/GenBank/DDBJ databases">
        <title>Genomic Encyclopedia of Type Strains, Phase IV (KMG-IV): sequencing the most valuable type-strain genomes for metagenomic binning, comparative biology and taxonomic classification.</title>
        <authorList>
            <person name="Goeker M."/>
        </authorList>
    </citation>
    <scope>NUCLEOTIDE SEQUENCE [LARGE SCALE GENOMIC DNA]</scope>
    <source>
        <strain evidence="6 7">DSM 24738</strain>
    </source>
</reference>
<proteinExistence type="predicted"/>
<accession>A0ABS4GTA2</accession>
<keyword evidence="1" id="KW-0004">4Fe-4S</keyword>
<evidence type="ECO:0000256" key="3">
    <source>
        <dbReference type="ARBA" id="ARBA00023002"/>
    </source>
</evidence>